<dbReference type="AlphaFoldDB" id="A0A328BEV2"/>
<organism evidence="4 5">
    <name type="scientific">Phenylobacterium kunshanense</name>
    <dbReference type="NCBI Taxonomy" id="1445034"/>
    <lineage>
        <taxon>Bacteria</taxon>
        <taxon>Pseudomonadati</taxon>
        <taxon>Pseudomonadota</taxon>
        <taxon>Alphaproteobacteria</taxon>
        <taxon>Caulobacterales</taxon>
        <taxon>Caulobacteraceae</taxon>
        <taxon>Phenylobacterium</taxon>
    </lineage>
</organism>
<dbReference type="Proteomes" id="UP000249524">
    <property type="component" value="Unassembled WGS sequence"/>
</dbReference>
<keyword evidence="2 3" id="KW-0663">Pyridoxal phosphate</keyword>
<dbReference type="InterPro" id="IPR015424">
    <property type="entry name" value="PyrdxlP-dep_Trfase"/>
</dbReference>
<dbReference type="OrthoDB" id="9768668at2"/>
<dbReference type="GO" id="GO:0030170">
    <property type="term" value="F:pyridoxal phosphate binding"/>
    <property type="evidence" value="ECO:0007669"/>
    <property type="project" value="TreeGrafter"/>
</dbReference>
<evidence type="ECO:0000256" key="1">
    <source>
        <dbReference type="PIRSR" id="PIRSR000390-1"/>
    </source>
</evidence>
<proteinExistence type="inferred from homology"/>
<evidence type="ECO:0000256" key="2">
    <source>
        <dbReference type="PIRSR" id="PIRSR000390-2"/>
    </source>
</evidence>
<dbReference type="PIRSF" id="PIRSF000390">
    <property type="entry name" value="PLP_StrS"/>
    <property type="match status" value="1"/>
</dbReference>
<comment type="similarity">
    <text evidence="3">Belongs to the DegT/DnrJ/EryC1 family.</text>
</comment>
<reference evidence="4 5" key="1">
    <citation type="submission" date="2018-05" db="EMBL/GenBank/DDBJ databases">
        <authorList>
            <person name="Lanie J.A."/>
            <person name="Ng W.-L."/>
            <person name="Kazmierczak K.M."/>
            <person name="Andrzejewski T.M."/>
            <person name="Davidsen T.M."/>
            <person name="Wayne K.J."/>
            <person name="Tettelin H."/>
            <person name="Glass J.I."/>
            <person name="Rusch D."/>
            <person name="Podicherti R."/>
            <person name="Tsui H.-C.T."/>
            <person name="Winkler M.E."/>
        </authorList>
    </citation>
    <scope>NUCLEOTIDE SEQUENCE [LARGE SCALE GENOMIC DNA]</scope>
    <source>
        <strain evidence="4 5">BUT-10</strain>
    </source>
</reference>
<keyword evidence="5" id="KW-1185">Reference proteome</keyword>
<name>A0A328BEV2_9CAUL</name>
<dbReference type="Pfam" id="PF01041">
    <property type="entry name" value="DegT_DnrJ_EryC1"/>
    <property type="match status" value="1"/>
</dbReference>
<protein>
    <submittedName>
        <fullName evidence="4">Aminotransferase DegT</fullName>
    </submittedName>
</protein>
<comment type="caution">
    <text evidence="4">The sequence shown here is derived from an EMBL/GenBank/DDBJ whole genome shotgun (WGS) entry which is preliminary data.</text>
</comment>
<dbReference type="GO" id="GO:0008483">
    <property type="term" value="F:transaminase activity"/>
    <property type="evidence" value="ECO:0007669"/>
    <property type="project" value="UniProtKB-KW"/>
</dbReference>
<feature type="modified residue" description="N6-(pyridoxal phosphate)lysine" evidence="2">
    <location>
        <position position="192"/>
    </location>
</feature>
<dbReference type="InterPro" id="IPR015421">
    <property type="entry name" value="PyrdxlP-dep_Trfase_major"/>
</dbReference>
<dbReference type="RefSeq" id="WP_111276773.1">
    <property type="nucleotide sequence ID" value="NZ_QFYS01000006.1"/>
</dbReference>
<dbReference type="InterPro" id="IPR000653">
    <property type="entry name" value="DegT/StrS_aminotransferase"/>
</dbReference>
<dbReference type="GO" id="GO:0000271">
    <property type="term" value="P:polysaccharide biosynthetic process"/>
    <property type="evidence" value="ECO:0007669"/>
    <property type="project" value="TreeGrafter"/>
</dbReference>
<evidence type="ECO:0000313" key="4">
    <source>
        <dbReference type="EMBL" id="RAK64386.1"/>
    </source>
</evidence>
<dbReference type="SUPFAM" id="SSF53383">
    <property type="entry name" value="PLP-dependent transferases"/>
    <property type="match status" value="1"/>
</dbReference>
<keyword evidence="4" id="KW-0032">Aminotransferase</keyword>
<evidence type="ECO:0000256" key="3">
    <source>
        <dbReference type="RuleBase" id="RU004508"/>
    </source>
</evidence>
<dbReference type="EMBL" id="QFYS01000006">
    <property type="protein sequence ID" value="RAK64386.1"/>
    <property type="molecule type" value="Genomic_DNA"/>
</dbReference>
<dbReference type="InterPro" id="IPR015422">
    <property type="entry name" value="PyrdxlP-dep_Trfase_small"/>
</dbReference>
<evidence type="ECO:0000313" key="5">
    <source>
        <dbReference type="Proteomes" id="UP000249524"/>
    </source>
</evidence>
<feature type="active site" description="Proton acceptor" evidence="1">
    <location>
        <position position="192"/>
    </location>
</feature>
<keyword evidence="4" id="KW-0808">Transferase</keyword>
<sequence>MIPFIDLQAQRARLGQPLEDAILKVVRSGAYVMGPEIAQFEAELAAFGQAPFALSCGSGTEALVLPLMAWEIGPGDAVFCPSFTFAATAEAMPLVGASPVFVDVLPDTYNLDPAKLDAAIQAVKAEGKLTPRAVIAVDLFGQPANYPAIAAVCAQHGLKLIADSAQGFGGTLRGHHPIHWADVTTTSFFPAKPLGCYGDGGAVLCKDVRLHDLLVSLRVHGQAVKSDLEGRTFDHDPKYLNMRVGMNSRMDTIQAAVLLQKLTIFADEIEARNNVAARYAEGLGDVVRTPAVMDGGVSVWAQYTIETDDRDGLAAHLRGEGVPTAVYYPIPLHRQAPYARYPQPGGLPVTEAAAGRVISLPMHAYLQPETQDVIISAIRNWVKRNG</sequence>
<accession>A0A328BEV2</accession>
<dbReference type="CDD" id="cd00616">
    <property type="entry name" value="AHBA_syn"/>
    <property type="match status" value="1"/>
</dbReference>
<dbReference type="Gene3D" id="3.40.640.10">
    <property type="entry name" value="Type I PLP-dependent aspartate aminotransferase-like (Major domain)"/>
    <property type="match status" value="1"/>
</dbReference>
<gene>
    <name evidence="4" type="ORF">DJ019_14580</name>
</gene>
<dbReference type="Gene3D" id="3.90.1150.10">
    <property type="entry name" value="Aspartate Aminotransferase, domain 1"/>
    <property type="match status" value="1"/>
</dbReference>
<dbReference type="PANTHER" id="PTHR30244:SF42">
    <property type="entry name" value="UDP-2-ACETAMIDO-2-DEOXY-3-OXO-D-GLUCURONATE AMINOTRANSFERASE"/>
    <property type="match status" value="1"/>
</dbReference>
<dbReference type="PANTHER" id="PTHR30244">
    <property type="entry name" value="TRANSAMINASE"/>
    <property type="match status" value="1"/>
</dbReference>